<evidence type="ECO:0000313" key="7">
    <source>
        <dbReference type="Proteomes" id="UP000255165"/>
    </source>
</evidence>
<evidence type="ECO:0000313" key="6">
    <source>
        <dbReference type="EMBL" id="RDK07019.1"/>
    </source>
</evidence>
<name>A0A370NN59_9BURK</name>
<accession>A0A370NN59</accession>
<keyword evidence="6" id="KW-0282">Flagellum</keyword>
<protein>
    <recommendedName>
        <fullName evidence="5">Flagellar protein FliT</fullName>
    </recommendedName>
</protein>
<gene>
    <name evidence="6" type="ORF">DN412_28075</name>
</gene>
<evidence type="ECO:0000256" key="5">
    <source>
        <dbReference type="ARBA" id="ARBA00093797"/>
    </source>
</evidence>
<keyword evidence="6" id="KW-0969">Cilium</keyword>
<evidence type="ECO:0000256" key="3">
    <source>
        <dbReference type="ARBA" id="ARBA00022795"/>
    </source>
</evidence>
<dbReference type="GO" id="GO:0044781">
    <property type="term" value="P:bacterial-type flagellum organization"/>
    <property type="evidence" value="ECO:0007669"/>
    <property type="project" value="UniProtKB-KW"/>
</dbReference>
<keyword evidence="2" id="KW-0963">Cytoplasm</keyword>
<keyword evidence="4" id="KW-0143">Chaperone</keyword>
<keyword evidence="7" id="KW-1185">Reference proteome</keyword>
<sequence>MHPFKPEASSPVTRGYEELLLLSEQMLDAARAGNWDAMSELQQVYVAEVDQLRVLPPQPVPSAQERTRRYHLLERILAHDAAIRQIVMPQMSRLEALLSNSRRRQELVQAYGVPV</sequence>
<dbReference type="InterPro" id="IPR008622">
    <property type="entry name" value="FliT"/>
</dbReference>
<evidence type="ECO:0000256" key="1">
    <source>
        <dbReference type="ARBA" id="ARBA00004514"/>
    </source>
</evidence>
<comment type="caution">
    <text evidence="6">The sequence shown here is derived from an EMBL/GenBank/DDBJ whole genome shotgun (WGS) entry which is preliminary data.</text>
</comment>
<keyword evidence="3" id="KW-1005">Bacterial flagellum biogenesis</keyword>
<organism evidence="6 7">
    <name type="scientific">Cupriavidus lacunae</name>
    <dbReference type="NCBI Taxonomy" id="2666307"/>
    <lineage>
        <taxon>Bacteria</taxon>
        <taxon>Pseudomonadati</taxon>
        <taxon>Pseudomonadota</taxon>
        <taxon>Betaproteobacteria</taxon>
        <taxon>Burkholderiales</taxon>
        <taxon>Burkholderiaceae</taxon>
        <taxon>Cupriavidus</taxon>
    </lineage>
</organism>
<evidence type="ECO:0000256" key="2">
    <source>
        <dbReference type="ARBA" id="ARBA00022490"/>
    </source>
</evidence>
<dbReference type="EMBL" id="QKWJ01000049">
    <property type="protein sequence ID" value="RDK07019.1"/>
    <property type="molecule type" value="Genomic_DNA"/>
</dbReference>
<dbReference type="Gene3D" id="1.20.58.380">
    <property type="entry name" value="Flagellar protein flit"/>
    <property type="match status" value="1"/>
</dbReference>
<comment type="subcellular location">
    <subcellularLocation>
        <location evidence="1">Cytoplasm</location>
        <location evidence="1">Cytosol</location>
    </subcellularLocation>
</comment>
<proteinExistence type="predicted"/>
<dbReference type="RefSeq" id="WP_115214567.1">
    <property type="nucleotide sequence ID" value="NZ_QKWJ01000049.1"/>
</dbReference>
<dbReference type="Pfam" id="PF05400">
    <property type="entry name" value="FliT"/>
    <property type="match status" value="1"/>
</dbReference>
<dbReference type="AlphaFoldDB" id="A0A370NN59"/>
<evidence type="ECO:0000256" key="4">
    <source>
        <dbReference type="ARBA" id="ARBA00023186"/>
    </source>
</evidence>
<reference evidence="7" key="1">
    <citation type="submission" date="2018-06" db="EMBL/GenBank/DDBJ databases">
        <authorList>
            <person name="Feng T."/>
            <person name="Jeon C.O."/>
        </authorList>
    </citation>
    <scope>NUCLEOTIDE SEQUENCE [LARGE SCALE GENOMIC DNA]</scope>
    <source>
        <strain evidence="7">S23</strain>
    </source>
</reference>
<keyword evidence="6" id="KW-0966">Cell projection</keyword>
<dbReference type="Proteomes" id="UP000255165">
    <property type="component" value="Unassembled WGS sequence"/>
</dbReference>